<evidence type="ECO:0000256" key="1">
    <source>
        <dbReference type="SAM" id="Phobius"/>
    </source>
</evidence>
<dbReference type="EMBL" id="JAPFFF010000014">
    <property type="protein sequence ID" value="KAK8870655.1"/>
    <property type="molecule type" value="Genomic_DNA"/>
</dbReference>
<feature type="transmembrane region" description="Helical" evidence="1">
    <location>
        <begin position="61"/>
        <end position="84"/>
    </location>
</feature>
<evidence type="ECO:0000313" key="2">
    <source>
        <dbReference type="EMBL" id="KAK8870655.1"/>
    </source>
</evidence>
<keyword evidence="1" id="KW-0472">Membrane</keyword>
<reference evidence="2 3" key="1">
    <citation type="submission" date="2024-04" db="EMBL/GenBank/DDBJ databases">
        <title>Tritrichomonas musculus Genome.</title>
        <authorList>
            <person name="Alves-Ferreira E."/>
            <person name="Grigg M."/>
            <person name="Lorenzi H."/>
            <person name="Galac M."/>
        </authorList>
    </citation>
    <scope>NUCLEOTIDE SEQUENCE [LARGE SCALE GENOMIC DNA]</scope>
    <source>
        <strain evidence="2 3">EAF2021</strain>
    </source>
</reference>
<feature type="transmembrane region" description="Helical" evidence="1">
    <location>
        <begin position="20"/>
        <end position="40"/>
    </location>
</feature>
<feature type="transmembrane region" description="Helical" evidence="1">
    <location>
        <begin position="193"/>
        <end position="214"/>
    </location>
</feature>
<feature type="transmembrane region" description="Helical" evidence="1">
    <location>
        <begin position="168"/>
        <end position="186"/>
    </location>
</feature>
<name>A0ABR2J0U5_9EUKA</name>
<protein>
    <submittedName>
        <fullName evidence="2">Uncharacterized protein</fullName>
    </submittedName>
</protein>
<sequence length="247" mass="28194">MQDVKDVLKFVLRYPACMFWVSFFIVPTILISSPIAYIFIKQEIKFSPISSLLAKSSTKDITKIGLICGLISLISNHITCHKFYSRLRKSKQSNDKASQFLSTFVKFLDASMIVIDLSLAIILFFNVKTHPIIHIIFTILFIISSIVFSFGIDIIMKRQNKSIPLSNSLNQILLVTSIVSGILFAFSKERKTIFYIASLFEDFSFVIIFFKYIFVAMNVLGGSFLPKRIFTLETPANDYSLNDEYLP</sequence>
<keyword evidence="1" id="KW-0812">Transmembrane</keyword>
<feature type="transmembrane region" description="Helical" evidence="1">
    <location>
        <begin position="132"/>
        <end position="156"/>
    </location>
</feature>
<dbReference type="Proteomes" id="UP001470230">
    <property type="component" value="Unassembled WGS sequence"/>
</dbReference>
<evidence type="ECO:0000313" key="3">
    <source>
        <dbReference type="Proteomes" id="UP001470230"/>
    </source>
</evidence>
<comment type="caution">
    <text evidence="2">The sequence shown here is derived from an EMBL/GenBank/DDBJ whole genome shotgun (WGS) entry which is preliminary data.</text>
</comment>
<feature type="transmembrane region" description="Helical" evidence="1">
    <location>
        <begin position="104"/>
        <end position="125"/>
    </location>
</feature>
<organism evidence="2 3">
    <name type="scientific">Tritrichomonas musculus</name>
    <dbReference type="NCBI Taxonomy" id="1915356"/>
    <lineage>
        <taxon>Eukaryota</taxon>
        <taxon>Metamonada</taxon>
        <taxon>Parabasalia</taxon>
        <taxon>Tritrichomonadida</taxon>
        <taxon>Tritrichomonadidae</taxon>
        <taxon>Tritrichomonas</taxon>
    </lineage>
</organism>
<proteinExistence type="predicted"/>
<keyword evidence="3" id="KW-1185">Reference proteome</keyword>
<gene>
    <name evidence="2" type="ORF">M9Y10_008542</name>
</gene>
<keyword evidence="1" id="KW-1133">Transmembrane helix</keyword>
<accession>A0ABR2J0U5</accession>